<proteinExistence type="predicted"/>
<sequence length="149" mass="16504">MASRPPSSLFQPASSSRAFLYGCELLKNCYYEEAVQQPRSKRCLGLICVPGRYEPHGEYRYCIARVTVLGPGTGTASRGYQYPAVCLLDRGSGLRVRSRGTGTPARIPGARSLVDNFVRRNERVRSASDGFDLTEMGELPLCLPYDFKT</sequence>
<name>A0A6V7NT01_ANACO</name>
<dbReference type="AlphaFoldDB" id="A0A6V7NT01"/>
<evidence type="ECO:0000313" key="1">
    <source>
        <dbReference type="EMBL" id="CAD1821730.1"/>
    </source>
</evidence>
<reference evidence="1" key="1">
    <citation type="submission" date="2020-07" db="EMBL/GenBank/DDBJ databases">
        <authorList>
            <person name="Lin J."/>
        </authorList>
    </citation>
    <scope>NUCLEOTIDE SEQUENCE</scope>
</reference>
<gene>
    <name evidence="1" type="ORF">CB5_LOCUS4941</name>
</gene>
<organism evidence="1">
    <name type="scientific">Ananas comosus var. bracteatus</name>
    <name type="common">red pineapple</name>
    <dbReference type="NCBI Taxonomy" id="296719"/>
    <lineage>
        <taxon>Eukaryota</taxon>
        <taxon>Viridiplantae</taxon>
        <taxon>Streptophyta</taxon>
        <taxon>Embryophyta</taxon>
        <taxon>Tracheophyta</taxon>
        <taxon>Spermatophyta</taxon>
        <taxon>Magnoliopsida</taxon>
        <taxon>Liliopsida</taxon>
        <taxon>Poales</taxon>
        <taxon>Bromeliaceae</taxon>
        <taxon>Bromelioideae</taxon>
        <taxon>Ananas</taxon>
    </lineage>
</organism>
<protein>
    <submittedName>
        <fullName evidence="1">Uncharacterized protein</fullName>
    </submittedName>
</protein>
<dbReference type="EMBL" id="LR862141">
    <property type="protein sequence ID" value="CAD1821730.1"/>
    <property type="molecule type" value="Genomic_DNA"/>
</dbReference>
<accession>A0A6V7NT01</accession>